<name>A0A140NIL4_PROSM</name>
<reference evidence="2" key="2">
    <citation type="submission" date="2012-04" db="EMBL/GenBank/DDBJ databases">
        <title>Complete genome sequence of Providencia stuartii clinical isolate MRSN 2154.</title>
        <authorList>
            <person name="Clifford R.J."/>
            <person name="Hang J."/>
            <person name="Riley M.C."/>
            <person name="Onmus-Leone F."/>
            <person name="Kuschner R.A."/>
            <person name="Lesho E.P."/>
            <person name="Waterman P.E."/>
        </authorList>
    </citation>
    <scope>NUCLEOTIDE SEQUENCE [LARGE SCALE GENOMIC DNA]</scope>
    <source>
        <strain evidence="2">MRSN 2154</strain>
    </source>
</reference>
<dbReference type="AlphaFoldDB" id="A0A140NIL4"/>
<dbReference type="HOGENOM" id="CLU_190712_0_0_6"/>
<evidence type="ECO:0000313" key="1">
    <source>
        <dbReference type="EMBL" id="AFH92955.1"/>
    </source>
</evidence>
<protein>
    <submittedName>
        <fullName evidence="1">Filamentous hemagglutinin family outer membrane protein</fullName>
    </submittedName>
</protein>
<evidence type="ECO:0000313" key="2">
    <source>
        <dbReference type="Proteomes" id="UP000005012"/>
    </source>
</evidence>
<dbReference type="RefSeq" id="WP_004922728.1">
    <property type="nucleotide sequence ID" value="NC_017731.1"/>
</dbReference>
<proteinExistence type="predicted"/>
<dbReference type="GeneID" id="93518259"/>
<dbReference type="KEGG" id="psi:S70_05395"/>
<dbReference type="EMBL" id="CP003488">
    <property type="protein sequence ID" value="AFH92955.1"/>
    <property type="molecule type" value="Genomic_DNA"/>
</dbReference>
<dbReference type="Proteomes" id="UP000005012">
    <property type="component" value="Chromosome"/>
</dbReference>
<dbReference type="OrthoDB" id="2664633at2"/>
<reference evidence="1 2" key="1">
    <citation type="journal article" date="2012" name="J. Bacteriol.">
        <title>Complete Genome Sequence of Providencia stuartii Clinical Isolate MRSN 2154.</title>
        <authorList>
            <person name="Clifford R.J."/>
            <person name="Hang J."/>
            <person name="Riley M.C."/>
            <person name="Onmus-Leone F."/>
            <person name="Kuschner R.A."/>
            <person name="Lesho E.P."/>
            <person name="Waterman P.E."/>
        </authorList>
    </citation>
    <scope>NUCLEOTIDE SEQUENCE [LARGE SCALE GENOMIC DNA]</scope>
    <source>
        <strain evidence="1 2">MRSN 2154</strain>
    </source>
</reference>
<sequence>MLGKNTVIYVEKQLGVKIGEYTTFCKNTVGACAEASAADSLIRQGVKPENIRFTQAVRP</sequence>
<organism evidence="1 2">
    <name type="scientific">Providencia stuartii (strain MRSN 2154)</name>
    <dbReference type="NCBI Taxonomy" id="1157951"/>
    <lineage>
        <taxon>Bacteria</taxon>
        <taxon>Pseudomonadati</taxon>
        <taxon>Pseudomonadota</taxon>
        <taxon>Gammaproteobacteria</taxon>
        <taxon>Enterobacterales</taxon>
        <taxon>Morganellaceae</taxon>
        <taxon>Providencia</taxon>
    </lineage>
</organism>
<gene>
    <name evidence="1" type="ordered locus">S70_05395</name>
</gene>
<accession>A0A140NIL4</accession>
<dbReference type="PATRIC" id="fig|1157951.4.peg.1069"/>